<sequence length="144" mass="14836">MTGRGRKQPADARARGETGTGRHAAATVARRGPEPAATTGQRDAAAARDRLVDASLVRVRDLAGRPRGTGFAADHHGTVITSHEAVDGLARLVLHVPGAGDRSCVVSADEVTPLPELDLALVRTEGLGLEPLPVTVRGVETGAT</sequence>
<reference evidence="2 3" key="1">
    <citation type="submission" date="2024-06" db="EMBL/GenBank/DDBJ databases">
        <title>The Natural Products Discovery Center: Release of the First 8490 Sequenced Strains for Exploring Actinobacteria Biosynthetic Diversity.</title>
        <authorList>
            <person name="Kalkreuter E."/>
            <person name="Kautsar S.A."/>
            <person name="Yang D."/>
            <person name="Bader C.D."/>
            <person name="Teijaro C.N."/>
            <person name="Fluegel L."/>
            <person name="Davis C.M."/>
            <person name="Simpson J.R."/>
            <person name="Lauterbach L."/>
            <person name="Steele A.D."/>
            <person name="Gui C."/>
            <person name="Meng S."/>
            <person name="Li G."/>
            <person name="Viehrig K."/>
            <person name="Ye F."/>
            <person name="Su P."/>
            <person name="Kiefer A.F."/>
            <person name="Nichols A."/>
            <person name="Cepeda A.J."/>
            <person name="Yan W."/>
            <person name="Fan B."/>
            <person name="Jiang Y."/>
            <person name="Adhikari A."/>
            <person name="Zheng C.-J."/>
            <person name="Schuster L."/>
            <person name="Cowan T.M."/>
            <person name="Smanski M.J."/>
            <person name="Chevrette M.G."/>
            <person name="De Carvalho L.P.S."/>
            <person name="Shen B."/>
        </authorList>
    </citation>
    <scope>NUCLEOTIDE SEQUENCE [LARGE SCALE GENOMIC DNA]</scope>
    <source>
        <strain evidence="2 3">NPDC000634</strain>
    </source>
</reference>
<dbReference type="SUPFAM" id="SSF50494">
    <property type="entry name" value="Trypsin-like serine proteases"/>
    <property type="match status" value="1"/>
</dbReference>
<evidence type="ECO:0000256" key="1">
    <source>
        <dbReference type="SAM" id="MobiDB-lite"/>
    </source>
</evidence>
<dbReference type="InterPro" id="IPR043504">
    <property type="entry name" value="Peptidase_S1_PA_chymotrypsin"/>
</dbReference>
<dbReference type="EMBL" id="JBEPCU010001208">
    <property type="protein sequence ID" value="MER6982988.1"/>
    <property type="molecule type" value="Genomic_DNA"/>
</dbReference>
<organism evidence="2 3">
    <name type="scientific">Streptomyces carpinensis</name>
    <dbReference type="NCBI Taxonomy" id="66369"/>
    <lineage>
        <taxon>Bacteria</taxon>
        <taxon>Bacillati</taxon>
        <taxon>Actinomycetota</taxon>
        <taxon>Actinomycetes</taxon>
        <taxon>Kitasatosporales</taxon>
        <taxon>Streptomycetaceae</taxon>
        <taxon>Streptomyces</taxon>
    </lineage>
</organism>
<protein>
    <submittedName>
        <fullName evidence="2">Serine protease</fullName>
    </submittedName>
</protein>
<accession>A0ABV1WFM8</accession>
<comment type="caution">
    <text evidence="2">The sequence shown here is derived from an EMBL/GenBank/DDBJ whole genome shotgun (WGS) entry which is preliminary data.</text>
</comment>
<keyword evidence="2" id="KW-0645">Protease</keyword>
<feature type="non-terminal residue" evidence="2">
    <location>
        <position position="144"/>
    </location>
</feature>
<dbReference type="GO" id="GO:0008233">
    <property type="term" value="F:peptidase activity"/>
    <property type="evidence" value="ECO:0007669"/>
    <property type="project" value="UniProtKB-KW"/>
</dbReference>
<keyword evidence="3" id="KW-1185">Reference proteome</keyword>
<keyword evidence="2" id="KW-0378">Hydrolase</keyword>
<name>A0ABV1WFM8_9ACTN</name>
<proteinExistence type="predicted"/>
<dbReference type="Proteomes" id="UP001458415">
    <property type="component" value="Unassembled WGS sequence"/>
</dbReference>
<dbReference type="InterPro" id="IPR009003">
    <property type="entry name" value="Peptidase_S1_PA"/>
</dbReference>
<evidence type="ECO:0000313" key="2">
    <source>
        <dbReference type="EMBL" id="MER6982988.1"/>
    </source>
</evidence>
<dbReference type="GO" id="GO:0006508">
    <property type="term" value="P:proteolysis"/>
    <property type="evidence" value="ECO:0007669"/>
    <property type="project" value="UniProtKB-KW"/>
</dbReference>
<feature type="region of interest" description="Disordered" evidence="1">
    <location>
        <begin position="1"/>
        <end position="46"/>
    </location>
</feature>
<evidence type="ECO:0000313" key="3">
    <source>
        <dbReference type="Proteomes" id="UP001458415"/>
    </source>
</evidence>
<gene>
    <name evidence="2" type="ORF">ABT317_40025</name>
</gene>
<dbReference type="Gene3D" id="2.40.10.10">
    <property type="entry name" value="Trypsin-like serine proteases"/>
    <property type="match status" value="1"/>
</dbReference>